<comment type="similarity">
    <text evidence="3 10">Belongs to the FliL family.</text>
</comment>
<dbReference type="InterPro" id="IPR005503">
    <property type="entry name" value="FliL"/>
</dbReference>
<gene>
    <name evidence="11" type="ORF">EZM97_29575</name>
</gene>
<dbReference type="Proteomes" id="UP000291822">
    <property type="component" value="Unassembled WGS sequence"/>
</dbReference>
<comment type="subcellular location">
    <subcellularLocation>
        <location evidence="10">Cell inner membrane</location>
    </subcellularLocation>
    <subcellularLocation>
        <location evidence="2">Cell membrane</location>
        <topology evidence="2">Single-pass membrane protein</topology>
    </subcellularLocation>
</comment>
<proteinExistence type="inferred from homology"/>
<dbReference type="GO" id="GO:0006935">
    <property type="term" value="P:chemotaxis"/>
    <property type="evidence" value="ECO:0007669"/>
    <property type="project" value="UniProtKB-KW"/>
</dbReference>
<keyword evidence="8 10" id="KW-1133">Transmembrane helix</keyword>
<evidence type="ECO:0000256" key="6">
    <source>
        <dbReference type="ARBA" id="ARBA00022692"/>
    </source>
</evidence>
<dbReference type="GO" id="GO:0005886">
    <property type="term" value="C:plasma membrane"/>
    <property type="evidence" value="ECO:0007669"/>
    <property type="project" value="UniProtKB-SubCell"/>
</dbReference>
<keyword evidence="7 10" id="KW-0283">Flagellar rotation</keyword>
<evidence type="ECO:0000256" key="3">
    <source>
        <dbReference type="ARBA" id="ARBA00008281"/>
    </source>
</evidence>
<evidence type="ECO:0000256" key="10">
    <source>
        <dbReference type="RuleBase" id="RU364125"/>
    </source>
</evidence>
<reference evidence="11 12" key="1">
    <citation type="submission" date="2019-02" db="EMBL/GenBank/DDBJ databases">
        <title>Dyella amyloliquefaciens sp. nov., isolated from forest soil.</title>
        <authorList>
            <person name="Gao Z.-H."/>
            <person name="Qiu L.-H."/>
        </authorList>
    </citation>
    <scope>NUCLEOTIDE SEQUENCE [LARGE SCALE GENOMIC DNA]</scope>
    <source>
        <strain evidence="11 12">KACC 12747</strain>
    </source>
</reference>
<keyword evidence="11" id="KW-0282">Flagellum</keyword>
<dbReference type="GO" id="GO:0009425">
    <property type="term" value="C:bacterial-type flagellum basal body"/>
    <property type="evidence" value="ECO:0007669"/>
    <property type="project" value="InterPro"/>
</dbReference>
<comment type="caution">
    <text evidence="11">The sequence shown here is derived from an EMBL/GenBank/DDBJ whole genome shotgun (WGS) entry which is preliminary data.</text>
</comment>
<evidence type="ECO:0000256" key="2">
    <source>
        <dbReference type="ARBA" id="ARBA00004162"/>
    </source>
</evidence>
<dbReference type="GO" id="GO:0071978">
    <property type="term" value="P:bacterial-type flagellum-dependent swarming motility"/>
    <property type="evidence" value="ECO:0007669"/>
    <property type="project" value="TreeGrafter"/>
</dbReference>
<dbReference type="PANTHER" id="PTHR35091">
    <property type="entry name" value="FLAGELLAR PROTEIN FLIL"/>
    <property type="match status" value="1"/>
</dbReference>
<dbReference type="PANTHER" id="PTHR35091:SF2">
    <property type="entry name" value="FLAGELLAR PROTEIN FLIL"/>
    <property type="match status" value="1"/>
</dbReference>
<feature type="transmembrane region" description="Helical" evidence="10">
    <location>
        <begin position="22"/>
        <end position="42"/>
    </location>
</feature>
<evidence type="ECO:0000256" key="9">
    <source>
        <dbReference type="ARBA" id="ARBA00023136"/>
    </source>
</evidence>
<evidence type="ECO:0000313" key="11">
    <source>
        <dbReference type="EMBL" id="TCI06784.1"/>
    </source>
</evidence>
<keyword evidence="11" id="KW-0966">Cell projection</keyword>
<keyword evidence="6 10" id="KW-0812">Transmembrane</keyword>
<name>A0A4R0YF38_9GAMM</name>
<dbReference type="AlphaFoldDB" id="A0A4R0YF38"/>
<keyword evidence="11" id="KW-0969">Cilium</keyword>
<keyword evidence="4" id="KW-1003">Cell membrane</keyword>
<evidence type="ECO:0000256" key="4">
    <source>
        <dbReference type="ARBA" id="ARBA00022475"/>
    </source>
</evidence>
<dbReference type="Pfam" id="PF03748">
    <property type="entry name" value="FliL"/>
    <property type="match status" value="1"/>
</dbReference>
<keyword evidence="12" id="KW-1185">Reference proteome</keyword>
<evidence type="ECO:0000256" key="7">
    <source>
        <dbReference type="ARBA" id="ARBA00022779"/>
    </source>
</evidence>
<evidence type="ECO:0000256" key="5">
    <source>
        <dbReference type="ARBA" id="ARBA00022500"/>
    </source>
</evidence>
<keyword evidence="5 10" id="KW-0145">Chemotaxis</keyword>
<keyword evidence="9 10" id="KW-0472">Membrane</keyword>
<organism evidence="11 12">
    <name type="scientific">Dyella soli</name>
    <dbReference type="NCBI Taxonomy" id="522319"/>
    <lineage>
        <taxon>Bacteria</taxon>
        <taxon>Pseudomonadati</taxon>
        <taxon>Pseudomonadota</taxon>
        <taxon>Gammaproteobacteria</taxon>
        <taxon>Lysobacterales</taxon>
        <taxon>Rhodanobacteraceae</taxon>
        <taxon>Dyella</taxon>
    </lineage>
</organism>
<dbReference type="EMBL" id="SJTG01000005">
    <property type="protein sequence ID" value="TCI06784.1"/>
    <property type="molecule type" value="Genomic_DNA"/>
</dbReference>
<protein>
    <recommendedName>
        <fullName evidence="10">Flagellar protein FliL</fullName>
    </recommendedName>
</protein>
<keyword evidence="10" id="KW-0997">Cell inner membrane</keyword>
<comment type="function">
    <text evidence="1 10">Controls the rotational direction of flagella during chemotaxis.</text>
</comment>
<evidence type="ECO:0000256" key="1">
    <source>
        <dbReference type="ARBA" id="ARBA00002254"/>
    </source>
</evidence>
<dbReference type="RefSeq" id="WP_131411554.1">
    <property type="nucleotide sequence ID" value="NZ_SJTG01000005.1"/>
</dbReference>
<evidence type="ECO:0000256" key="8">
    <source>
        <dbReference type="ARBA" id="ARBA00022989"/>
    </source>
</evidence>
<sequence length="167" mass="17787">MAQNEQVSETTASAPKKGSSKLVLIMGVALLAMAGVCAYVLLGARAPHEGATAGAPKVAMSKQEQYMPLDPPFVVNFRDDQSMRFLQVGVSLMSHDAASLAAAKDAEPVIRNALVMLFSSQDYTILSDAAGKQKLQAQALAAVRKIVNDRLGRPGVEALYFTSFVMQ</sequence>
<accession>A0A4R0YF38</accession>
<evidence type="ECO:0000313" key="12">
    <source>
        <dbReference type="Proteomes" id="UP000291822"/>
    </source>
</evidence>